<comment type="subcellular location">
    <subcellularLocation>
        <location evidence="1">Nucleus</location>
    </subcellularLocation>
</comment>
<organism evidence="4 5">
    <name type="scientific">Saccoglossus kowalevskii</name>
    <name type="common">Acorn worm</name>
    <dbReference type="NCBI Taxonomy" id="10224"/>
    <lineage>
        <taxon>Eukaryota</taxon>
        <taxon>Metazoa</taxon>
        <taxon>Hemichordata</taxon>
        <taxon>Enteropneusta</taxon>
        <taxon>Harrimaniidae</taxon>
        <taxon>Saccoglossus</taxon>
    </lineage>
</organism>
<reference evidence="5" key="1">
    <citation type="submission" date="2025-08" db="UniProtKB">
        <authorList>
            <consortium name="RefSeq"/>
        </authorList>
    </citation>
    <scope>IDENTIFICATION</scope>
    <source>
        <tissue evidence="5">Testes</tissue>
    </source>
</reference>
<protein>
    <submittedName>
        <fullName evidence="5">DNA (Cytosine-5)-methyltransferase PliMCI-like</fullName>
    </submittedName>
</protein>
<evidence type="ECO:0000313" key="5">
    <source>
        <dbReference type="RefSeq" id="XP_006813387.1"/>
    </source>
</evidence>
<keyword evidence="4" id="KW-1185">Reference proteome</keyword>
<dbReference type="Pfam" id="PF12047">
    <property type="entry name" value="DNMT1-RFD"/>
    <property type="match status" value="1"/>
</dbReference>
<feature type="non-terminal residue" evidence="5">
    <location>
        <position position="162"/>
    </location>
</feature>
<accession>A0ABM0M046</accession>
<dbReference type="InterPro" id="IPR022702">
    <property type="entry name" value="Cytosine_MeTrfase1_RFD"/>
</dbReference>
<evidence type="ECO:0000259" key="3">
    <source>
        <dbReference type="Pfam" id="PF12047"/>
    </source>
</evidence>
<proteinExistence type="predicted"/>
<dbReference type="Gene3D" id="1.10.10.2230">
    <property type="match status" value="1"/>
</dbReference>
<dbReference type="RefSeq" id="XP_006813387.1">
    <property type="nucleotide sequence ID" value="XM_006813324.1"/>
</dbReference>
<dbReference type="GeneID" id="102800458"/>
<evidence type="ECO:0000256" key="2">
    <source>
        <dbReference type="ARBA" id="ARBA00023242"/>
    </source>
</evidence>
<name>A0ABM0M046_SACKO</name>
<dbReference type="Proteomes" id="UP000694865">
    <property type="component" value="Unplaced"/>
</dbReference>
<keyword evidence="2" id="KW-0539">Nucleus</keyword>
<evidence type="ECO:0000313" key="4">
    <source>
        <dbReference type="Proteomes" id="UP000694865"/>
    </source>
</evidence>
<sequence length="162" mass="18667">MTPSECYAPIYNSMKEKIHMSKIVIEYLQNNQFSTYEDLMNKIQVTVPPSGCASYTEDTFLRHAQFVVEQIESYDEAGDDDEFSLLTTICVRDLIKLSGVTLGIRRAARKAIKKVTKKDVPKHTKATTTVTVRNIFESFFRDELDNEKTELPTRRQRCGRCE</sequence>
<gene>
    <name evidence="5" type="primary">LOC102800458</name>
</gene>
<evidence type="ECO:0000256" key="1">
    <source>
        <dbReference type="ARBA" id="ARBA00004123"/>
    </source>
</evidence>
<feature type="domain" description="RFTS" evidence="3">
    <location>
        <begin position="1"/>
        <end position="44"/>
    </location>
</feature>